<organism evidence="17 18">
    <name type="scientific">Methylomonas rivi</name>
    <dbReference type="NCBI Taxonomy" id="2952226"/>
    <lineage>
        <taxon>Bacteria</taxon>
        <taxon>Pseudomonadati</taxon>
        <taxon>Pseudomonadota</taxon>
        <taxon>Gammaproteobacteria</taxon>
        <taxon>Methylococcales</taxon>
        <taxon>Methylococcaceae</taxon>
        <taxon>Methylomonas</taxon>
    </lineage>
</organism>
<keyword evidence="9 15" id="KW-0067">ATP-binding</keyword>
<keyword evidence="8 15" id="KW-0547">Nucleotide-binding</keyword>
<evidence type="ECO:0000256" key="8">
    <source>
        <dbReference type="ARBA" id="ARBA00022741"/>
    </source>
</evidence>
<dbReference type="PROSITE" id="PS00154">
    <property type="entry name" value="ATPASE_E1_E2"/>
    <property type="match status" value="1"/>
</dbReference>
<dbReference type="InterPro" id="IPR008250">
    <property type="entry name" value="ATPase_P-typ_transduc_dom_A_sf"/>
</dbReference>
<keyword evidence="10" id="KW-0460">Magnesium</keyword>
<keyword evidence="11" id="KW-1278">Translocase</keyword>
<evidence type="ECO:0000313" key="17">
    <source>
        <dbReference type="EMBL" id="MCQ8127681.1"/>
    </source>
</evidence>
<keyword evidence="5" id="KW-0597">Phosphoprotein</keyword>
<evidence type="ECO:0000256" key="1">
    <source>
        <dbReference type="ARBA" id="ARBA00004651"/>
    </source>
</evidence>
<keyword evidence="14 15" id="KW-0472">Membrane</keyword>
<dbReference type="PANTHER" id="PTHR43520:SF5">
    <property type="entry name" value="CATION-TRANSPORTING P-TYPE ATPASE-RELATED"/>
    <property type="match status" value="1"/>
</dbReference>
<comment type="caution">
    <text evidence="17">The sequence shown here is derived from an EMBL/GenBank/DDBJ whole genome shotgun (WGS) entry which is preliminary data.</text>
</comment>
<evidence type="ECO:0000256" key="12">
    <source>
        <dbReference type="ARBA" id="ARBA00022989"/>
    </source>
</evidence>
<evidence type="ECO:0000256" key="7">
    <source>
        <dbReference type="ARBA" id="ARBA00022723"/>
    </source>
</evidence>
<dbReference type="PRINTS" id="PR00119">
    <property type="entry name" value="CATATPASE"/>
</dbReference>
<dbReference type="Pfam" id="PF00702">
    <property type="entry name" value="Hydrolase"/>
    <property type="match status" value="1"/>
</dbReference>
<evidence type="ECO:0000256" key="2">
    <source>
        <dbReference type="ARBA" id="ARBA00006024"/>
    </source>
</evidence>
<evidence type="ECO:0000256" key="6">
    <source>
        <dbReference type="ARBA" id="ARBA00022692"/>
    </source>
</evidence>
<keyword evidence="12 15" id="KW-1133">Transmembrane helix</keyword>
<feature type="transmembrane region" description="Helical" evidence="15">
    <location>
        <begin position="275"/>
        <end position="297"/>
    </location>
</feature>
<dbReference type="InterPro" id="IPR001757">
    <property type="entry name" value="P_typ_ATPase"/>
</dbReference>
<dbReference type="InterPro" id="IPR044492">
    <property type="entry name" value="P_typ_ATPase_HD_dom"/>
</dbReference>
<dbReference type="InterPro" id="IPR027256">
    <property type="entry name" value="P-typ_ATPase_IB"/>
</dbReference>
<evidence type="ECO:0000256" key="9">
    <source>
        <dbReference type="ARBA" id="ARBA00022840"/>
    </source>
</evidence>
<keyword evidence="7 15" id="KW-0479">Metal-binding</keyword>
<feature type="transmembrane region" description="Helical" evidence="15">
    <location>
        <begin position="24"/>
        <end position="44"/>
    </location>
</feature>
<gene>
    <name evidence="17" type="ORF">NP596_04335</name>
</gene>
<reference evidence="17 18" key="1">
    <citation type="submission" date="2022-07" db="EMBL/GenBank/DDBJ databases">
        <title>Methylomonas rivi sp. nov., Methylomonas rosea sp. nov., Methylomonas aureus sp. nov. and Methylomonas subterranea sp. nov., four novel methanotrophs isolated from a freshwater creek and the deep terrestrial subsurface.</title>
        <authorList>
            <person name="Abin C."/>
            <person name="Sankaranarayanan K."/>
            <person name="Garner C."/>
            <person name="Sindelar R."/>
            <person name="Kotary K."/>
            <person name="Garner R."/>
            <person name="Barclay S."/>
            <person name="Lawson P."/>
            <person name="Krumholz L."/>
        </authorList>
    </citation>
    <scope>NUCLEOTIDE SEQUENCE [LARGE SCALE GENOMIC DNA]</scope>
    <source>
        <strain evidence="17 18">WSC-6</strain>
    </source>
</reference>
<dbReference type="SUPFAM" id="SSF81653">
    <property type="entry name" value="Calcium ATPase, transduction domain A"/>
    <property type="match status" value="1"/>
</dbReference>
<evidence type="ECO:0000256" key="14">
    <source>
        <dbReference type="ARBA" id="ARBA00023136"/>
    </source>
</evidence>
<feature type="domain" description="P-type ATPase A" evidence="16">
    <location>
        <begin position="133"/>
        <end position="231"/>
    </location>
</feature>
<evidence type="ECO:0000313" key="18">
    <source>
        <dbReference type="Proteomes" id="UP001524586"/>
    </source>
</evidence>
<dbReference type="Gene3D" id="2.70.150.10">
    <property type="entry name" value="Calcium-transporting ATPase, cytoplasmic transduction domain A"/>
    <property type="match status" value="1"/>
</dbReference>
<dbReference type="Gene3D" id="3.40.50.1000">
    <property type="entry name" value="HAD superfamily/HAD-like"/>
    <property type="match status" value="1"/>
</dbReference>
<keyword evidence="3" id="KW-0813">Transport</keyword>
<feature type="transmembrane region" description="Helical" evidence="15">
    <location>
        <begin position="50"/>
        <end position="69"/>
    </location>
</feature>
<name>A0ABT1U1H8_9GAMM</name>
<dbReference type="InterPro" id="IPR023299">
    <property type="entry name" value="ATPase_P-typ_cyto_dom_N"/>
</dbReference>
<evidence type="ECO:0000256" key="11">
    <source>
        <dbReference type="ARBA" id="ARBA00022967"/>
    </source>
</evidence>
<feature type="transmembrane region" description="Helical" evidence="15">
    <location>
        <begin position="250"/>
        <end position="269"/>
    </location>
</feature>
<sequence>MPYKIHFDRIDAELLKISPSGDIMLLRVLAAVIPVVLFGLDALYDLPVLFWLGIPFYLFCLAIYLQALLKTLLFMRKVSAELLIVLVMTVTLIDGAPLSGAMVAWFIGLGLYISFTIIRKNREKIESLIQEGKKTANVLQNQEVREIPINQIRQHDVVIIPKGAMVPIDGTIIEGESSIDESTITGEPFPVYKQAGAGVTSGTLNLTGPLQVRADKNGDDSFLSVITQEIEKSLLNKSDLQRRADTTVQILLLSVTAYAFMLFFITGSLHLMATALAVVCPCAWALATPTAFAANIGRLSRANILARGGEPLENMQDIKTLILDKTGTVTLAEPEVSQVIELGMPRQQLLELAASIESRFDHPIARSIINYAKAQGVSRFLPVEQAEDLPGRGIKARVGQQDILMGSAETLSLQDIELPAIDYTGRAIWLAVDREVQGVIVIRDIMLSEMQGLADTIRACGIETVILATGDNEEREAKRVADYINADEYYFNCKPEDKTALVKKFQAQGKVAMVGDGVNDAPSLAAANVGIAIGGHKNVNLAIISSDVVILGHDAQDLVTILRLSHKMGGIIQQNYLWAVGFNSIGLALATFGLLNPIVAALLHHFSSVFVVVNAGRLYFTGIEQSIIGPVFRKLDELTDRKRLCRDDSAVADSELAAETVAEPES</sequence>
<keyword evidence="6 15" id="KW-0812">Transmembrane</keyword>
<evidence type="ECO:0000256" key="3">
    <source>
        <dbReference type="ARBA" id="ARBA00022448"/>
    </source>
</evidence>
<dbReference type="NCBIfam" id="TIGR01512">
    <property type="entry name" value="ATPase-IB2_Cd"/>
    <property type="match status" value="1"/>
</dbReference>
<dbReference type="InterPro" id="IPR036412">
    <property type="entry name" value="HAD-like_sf"/>
</dbReference>
<accession>A0ABT1U1H8</accession>
<comment type="similarity">
    <text evidence="2 15">Belongs to the cation transport ATPase (P-type) (TC 3.A.3) family. Type IB subfamily.</text>
</comment>
<dbReference type="SFLD" id="SFLDS00003">
    <property type="entry name" value="Haloacid_Dehalogenase"/>
    <property type="match status" value="1"/>
</dbReference>
<dbReference type="EMBL" id="JANIBK010000013">
    <property type="protein sequence ID" value="MCQ8127681.1"/>
    <property type="molecule type" value="Genomic_DNA"/>
</dbReference>
<dbReference type="SFLD" id="SFLDG00002">
    <property type="entry name" value="C1.7:_P-type_atpase_like"/>
    <property type="match status" value="1"/>
</dbReference>
<keyword evidence="13" id="KW-0406">Ion transport</keyword>
<dbReference type="Proteomes" id="UP001524586">
    <property type="component" value="Unassembled WGS sequence"/>
</dbReference>
<dbReference type="RefSeq" id="WP_256614025.1">
    <property type="nucleotide sequence ID" value="NZ_JANIBK010000013.1"/>
</dbReference>
<dbReference type="Pfam" id="PF00122">
    <property type="entry name" value="E1-E2_ATPase"/>
    <property type="match status" value="1"/>
</dbReference>
<evidence type="ECO:0000256" key="15">
    <source>
        <dbReference type="RuleBase" id="RU362081"/>
    </source>
</evidence>
<comment type="subcellular location">
    <subcellularLocation>
        <location evidence="1">Cell membrane</location>
        <topology evidence="1">Multi-pass membrane protein</topology>
    </subcellularLocation>
</comment>
<feature type="transmembrane region" description="Helical" evidence="15">
    <location>
        <begin position="576"/>
        <end position="595"/>
    </location>
</feature>
<protein>
    <submittedName>
        <fullName evidence="17">Cation-translocating P-type ATPase</fullName>
    </submittedName>
</protein>
<dbReference type="PANTHER" id="PTHR43520">
    <property type="entry name" value="ATP7, ISOFORM B"/>
    <property type="match status" value="1"/>
</dbReference>
<dbReference type="SFLD" id="SFLDF00027">
    <property type="entry name" value="p-type_atpase"/>
    <property type="match status" value="1"/>
</dbReference>
<dbReference type="SUPFAM" id="SSF56784">
    <property type="entry name" value="HAD-like"/>
    <property type="match status" value="1"/>
</dbReference>
<proteinExistence type="inferred from homology"/>
<keyword evidence="18" id="KW-1185">Reference proteome</keyword>
<keyword evidence="4 15" id="KW-1003">Cell membrane</keyword>
<dbReference type="Gene3D" id="3.40.1110.10">
    <property type="entry name" value="Calcium-transporting ATPase, cytoplasmic domain N"/>
    <property type="match status" value="1"/>
</dbReference>
<dbReference type="InterPro" id="IPR023214">
    <property type="entry name" value="HAD_sf"/>
</dbReference>
<evidence type="ECO:0000259" key="16">
    <source>
        <dbReference type="Pfam" id="PF00122"/>
    </source>
</evidence>
<dbReference type="NCBIfam" id="TIGR01525">
    <property type="entry name" value="ATPase-IB_hvy"/>
    <property type="match status" value="1"/>
</dbReference>
<evidence type="ECO:0000256" key="10">
    <source>
        <dbReference type="ARBA" id="ARBA00022842"/>
    </source>
</evidence>
<feature type="transmembrane region" description="Helical" evidence="15">
    <location>
        <begin position="102"/>
        <end position="118"/>
    </location>
</feature>
<evidence type="ECO:0000256" key="13">
    <source>
        <dbReference type="ARBA" id="ARBA00023065"/>
    </source>
</evidence>
<evidence type="ECO:0000256" key="4">
    <source>
        <dbReference type="ARBA" id="ARBA00022475"/>
    </source>
</evidence>
<dbReference type="InterPro" id="IPR018303">
    <property type="entry name" value="ATPase_P-typ_P_site"/>
</dbReference>
<evidence type="ECO:0000256" key="5">
    <source>
        <dbReference type="ARBA" id="ARBA00022553"/>
    </source>
</evidence>
<dbReference type="InterPro" id="IPR059000">
    <property type="entry name" value="ATPase_P-type_domA"/>
</dbReference>
<dbReference type="NCBIfam" id="TIGR01494">
    <property type="entry name" value="ATPase_P-type"/>
    <property type="match status" value="1"/>
</dbReference>